<comment type="similarity">
    <text evidence="9">Belongs to the G-protein coupled receptor 1 family.</text>
</comment>
<evidence type="ECO:0000313" key="12">
    <source>
        <dbReference type="Proteomes" id="UP000694871"/>
    </source>
</evidence>
<dbReference type="InterPro" id="IPR000276">
    <property type="entry name" value="GPCR_Rhodpsn"/>
</dbReference>
<comment type="subcellular location">
    <subcellularLocation>
        <location evidence="1 10">Cell membrane</location>
        <topology evidence="1 10">Multi-pass membrane protein</topology>
    </subcellularLocation>
</comment>
<dbReference type="PRINTS" id="PR00237">
    <property type="entry name" value="GPCRRHODOPSN"/>
</dbReference>
<sequence>MILNFPLTGNMEDWENATTVTEIVLMGLSTQPHVRAALFVLFLVIYAVTVTANGLIVVLIVVDSHLHTPMYFFLSNLSFIDICYGTNAVPQTLAHCFTDRPTIPLGRCFAQMFITLFLGVADCLVLAVMAYDRFVAICSPLHYSLIVNWKVCIILVVSLWVSSFLFTIAPFFIMPVRLCDRNMLNHFACEAQAMLKLACSDIRATGLNMLITSVFTLLLPFVFILVAYGRIGLAILRIRSAQGRGKALSTCGSHLAVVGLGHVPQASSLKPKPQASNPNFHR</sequence>
<proteinExistence type="inferred from homology"/>
<dbReference type="PRINTS" id="PR00245">
    <property type="entry name" value="OLFACTORYR"/>
</dbReference>
<gene>
    <name evidence="13" type="primary">LOC107111258</name>
</gene>
<accession>A0ABM1K1V5</accession>
<evidence type="ECO:0000256" key="4">
    <source>
        <dbReference type="ARBA" id="ARBA00022692"/>
    </source>
</evidence>
<dbReference type="PROSITE" id="PS50262">
    <property type="entry name" value="G_PROTEIN_RECEP_F1_2"/>
    <property type="match status" value="1"/>
</dbReference>
<evidence type="ECO:0000259" key="11">
    <source>
        <dbReference type="PROSITE" id="PS50262"/>
    </source>
</evidence>
<dbReference type="Pfam" id="PF13853">
    <property type="entry name" value="7tm_4"/>
    <property type="match status" value="1"/>
</dbReference>
<keyword evidence="9" id="KW-0297">G-protein coupled receptor</keyword>
<feature type="domain" description="G-protein coupled receptors family 1 profile" evidence="11">
    <location>
        <begin position="52"/>
        <end position="264"/>
    </location>
</feature>
<keyword evidence="4 9" id="KW-0812">Transmembrane</keyword>
<dbReference type="SUPFAM" id="SSF81321">
    <property type="entry name" value="Family A G protein-coupled receptor-like"/>
    <property type="match status" value="1"/>
</dbReference>
<keyword evidence="9" id="KW-0675">Receptor</keyword>
<feature type="transmembrane region" description="Helical" evidence="10">
    <location>
        <begin position="151"/>
        <end position="173"/>
    </location>
</feature>
<feature type="transmembrane region" description="Helical" evidence="10">
    <location>
        <begin position="36"/>
        <end position="62"/>
    </location>
</feature>
<keyword evidence="2 10" id="KW-1003">Cell membrane</keyword>
<keyword evidence="3 10" id="KW-0716">Sensory transduction</keyword>
<keyword evidence="5 10" id="KW-0552">Olfaction</keyword>
<name>A0ABM1K1V5_GEKJA</name>
<evidence type="ECO:0000256" key="5">
    <source>
        <dbReference type="ARBA" id="ARBA00022725"/>
    </source>
</evidence>
<evidence type="ECO:0000256" key="6">
    <source>
        <dbReference type="ARBA" id="ARBA00022989"/>
    </source>
</evidence>
<evidence type="ECO:0000256" key="2">
    <source>
        <dbReference type="ARBA" id="ARBA00022475"/>
    </source>
</evidence>
<reference evidence="13" key="1">
    <citation type="submission" date="2025-08" db="UniProtKB">
        <authorList>
            <consortium name="RefSeq"/>
        </authorList>
    </citation>
    <scope>IDENTIFICATION</scope>
</reference>
<evidence type="ECO:0000313" key="13">
    <source>
        <dbReference type="RefSeq" id="XP_015267692.1"/>
    </source>
</evidence>
<dbReference type="RefSeq" id="XP_015267692.1">
    <property type="nucleotide sequence ID" value="XM_015412206.1"/>
</dbReference>
<dbReference type="GeneID" id="107111258"/>
<organism evidence="12 13">
    <name type="scientific">Gekko japonicus</name>
    <name type="common">Schlegel's Japanese gecko</name>
    <dbReference type="NCBI Taxonomy" id="146911"/>
    <lineage>
        <taxon>Eukaryota</taxon>
        <taxon>Metazoa</taxon>
        <taxon>Chordata</taxon>
        <taxon>Craniata</taxon>
        <taxon>Vertebrata</taxon>
        <taxon>Euteleostomi</taxon>
        <taxon>Lepidosauria</taxon>
        <taxon>Squamata</taxon>
        <taxon>Bifurcata</taxon>
        <taxon>Gekkota</taxon>
        <taxon>Gekkonidae</taxon>
        <taxon>Gekkoninae</taxon>
        <taxon>Gekko</taxon>
    </lineage>
</organism>
<evidence type="ECO:0000256" key="10">
    <source>
        <dbReference type="RuleBase" id="RU363047"/>
    </source>
</evidence>
<feature type="transmembrane region" description="Helical" evidence="10">
    <location>
        <begin position="210"/>
        <end position="236"/>
    </location>
</feature>
<feature type="transmembrane region" description="Helical" evidence="10">
    <location>
        <begin position="109"/>
        <end position="131"/>
    </location>
</feature>
<evidence type="ECO:0000256" key="9">
    <source>
        <dbReference type="RuleBase" id="RU000688"/>
    </source>
</evidence>
<dbReference type="PANTHER" id="PTHR26453">
    <property type="entry name" value="OLFACTORY RECEPTOR"/>
    <property type="match status" value="1"/>
</dbReference>
<keyword evidence="8 9" id="KW-0807">Transducer</keyword>
<dbReference type="InterPro" id="IPR000725">
    <property type="entry name" value="Olfact_rcpt"/>
</dbReference>
<keyword evidence="12" id="KW-1185">Reference proteome</keyword>
<evidence type="ECO:0000256" key="1">
    <source>
        <dbReference type="ARBA" id="ARBA00004651"/>
    </source>
</evidence>
<feature type="transmembrane region" description="Helical" evidence="10">
    <location>
        <begin position="69"/>
        <end position="89"/>
    </location>
</feature>
<protein>
    <recommendedName>
        <fullName evidence="10">Olfactory receptor</fullName>
    </recommendedName>
</protein>
<dbReference type="InterPro" id="IPR017452">
    <property type="entry name" value="GPCR_Rhodpsn_7TM"/>
</dbReference>
<evidence type="ECO:0000256" key="8">
    <source>
        <dbReference type="ARBA" id="ARBA00023224"/>
    </source>
</evidence>
<dbReference type="Gene3D" id="1.20.1070.10">
    <property type="entry name" value="Rhodopsin 7-helix transmembrane proteins"/>
    <property type="match status" value="1"/>
</dbReference>
<evidence type="ECO:0000256" key="3">
    <source>
        <dbReference type="ARBA" id="ARBA00022606"/>
    </source>
</evidence>
<keyword evidence="6 10" id="KW-1133">Transmembrane helix</keyword>
<evidence type="ECO:0000256" key="7">
    <source>
        <dbReference type="ARBA" id="ARBA00023136"/>
    </source>
</evidence>
<keyword evidence="7 10" id="KW-0472">Membrane</keyword>
<dbReference type="PROSITE" id="PS00237">
    <property type="entry name" value="G_PROTEIN_RECEP_F1_1"/>
    <property type="match status" value="1"/>
</dbReference>
<dbReference type="Proteomes" id="UP000694871">
    <property type="component" value="Unplaced"/>
</dbReference>